<dbReference type="PROSITE" id="PS50943">
    <property type="entry name" value="HTH_CROC1"/>
    <property type="match status" value="2"/>
</dbReference>
<evidence type="ECO:0000313" key="3">
    <source>
        <dbReference type="EMBL" id="KUN57547.1"/>
    </source>
</evidence>
<evidence type="ECO:0000313" key="4">
    <source>
        <dbReference type="Proteomes" id="UP000053669"/>
    </source>
</evidence>
<dbReference type="Proteomes" id="UP000053669">
    <property type="component" value="Unassembled WGS sequence"/>
</dbReference>
<gene>
    <name evidence="3" type="ORF">AQJ46_46630</name>
</gene>
<evidence type="ECO:0000259" key="2">
    <source>
        <dbReference type="PROSITE" id="PS50943"/>
    </source>
</evidence>
<feature type="region of interest" description="Disordered" evidence="1">
    <location>
        <begin position="144"/>
        <end position="168"/>
    </location>
</feature>
<proteinExistence type="predicted"/>
<dbReference type="GO" id="GO:0003677">
    <property type="term" value="F:DNA binding"/>
    <property type="evidence" value="ECO:0007669"/>
    <property type="project" value="InterPro"/>
</dbReference>
<feature type="domain" description="HTH cro/C1-type" evidence="2">
    <location>
        <begin position="47"/>
        <end position="73"/>
    </location>
</feature>
<dbReference type="SUPFAM" id="SSF47413">
    <property type="entry name" value="lambda repressor-like DNA-binding domains"/>
    <property type="match status" value="2"/>
</dbReference>
<feature type="domain" description="HTH cro/C1-type" evidence="2">
    <location>
        <begin position="82"/>
        <end position="136"/>
    </location>
</feature>
<dbReference type="Pfam" id="PF01381">
    <property type="entry name" value="HTH_3"/>
    <property type="match status" value="1"/>
</dbReference>
<dbReference type="SMART" id="SM00530">
    <property type="entry name" value="HTH_XRE"/>
    <property type="match status" value="2"/>
</dbReference>
<evidence type="ECO:0000256" key="1">
    <source>
        <dbReference type="SAM" id="MobiDB-lite"/>
    </source>
</evidence>
<dbReference type="RefSeq" id="WP_059211427.1">
    <property type="nucleotide sequence ID" value="NZ_KQ948681.1"/>
</dbReference>
<organism evidence="3 4">
    <name type="scientific">Streptomyces canus</name>
    <dbReference type="NCBI Taxonomy" id="58343"/>
    <lineage>
        <taxon>Bacteria</taxon>
        <taxon>Bacillati</taxon>
        <taxon>Actinomycetota</taxon>
        <taxon>Actinomycetes</taxon>
        <taxon>Kitasatosporales</taxon>
        <taxon>Streptomycetaceae</taxon>
        <taxon>Streptomyces</taxon>
        <taxon>Streptomyces aurantiacus group</taxon>
    </lineage>
</organism>
<dbReference type="Gene3D" id="1.10.260.40">
    <property type="entry name" value="lambda repressor-like DNA-binding domains"/>
    <property type="match status" value="2"/>
</dbReference>
<feature type="compositionally biased region" description="Polar residues" evidence="1">
    <location>
        <begin position="157"/>
        <end position="168"/>
    </location>
</feature>
<dbReference type="AlphaFoldDB" id="A0A101RKZ5"/>
<sequence length="168" mass="17732">MAGRGITDFDPAALVCLRTSARLSQPALAALARAYGARIGPTHICLYEQGRRRPQLSTVRALAAALGIEVSALLKAEASEDVVRLRLAAGLTQREVAVLLGIAASRWSRVERGRSRLEDGLIPKAAHVLGTRVPRLRRALKSARTGLSGRRPAASPGENTVTAVSPAA</sequence>
<dbReference type="Pfam" id="PF13560">
    <property type="entry name" value="HTH_31"/>
    <property type="match status" value="1"/>
</dbReference>
<dbReference type="STRING" id="58343.AQJ46_46630"/>
<name>A0A101RKZ5_9ACTN</name>
<dbReference type="CDD" id="cd00093">
    <property type="entry name" value="HTH_XRE"/>
    <property type="match status" value="2"/>
</dbReference>
<accession>A0A101RKZ5</accession>
<dbReference type="EMBL" id="LMWU01000070">
    <property type="protein sequence ID" value="KUN57547.1"/>
    <property type="molecule type" value="Genomic_DNA"/>
</dbReference>
<protein>
    <recommendedName>
        <fullName evidence="2">HTH cro/C1-type domain-containing protein</fullName>
    </recommendedName>
</protein>
<dbReference type="InterPro" id="IPR001387">
    <property type="entry name" value="Cro/C1-type_HTH"/>
</dbReference>
<comment type="caution">
    <text evidence="3">The sequence shown here is derived from an EMBL/GenBank/DDBJ whole genome shotgun (WGS) entry which is preliminary data.</text>
</comment>
<reference evidence="3 4" key="1">
    <citation type="submission" date="2015-10" db="EMBL/GenBank/DDBJ databases">
        <title>Draft genome sequence of Streptomyces canus DSM 40017, type strain for the species Streptomyces canus.</title>
        <authorList>
            <person name="Ruckert C."/>
            <person name="Winkler A."/>
            <person name="Kalinowski J."/>
            <person name="Kampfer P."/>
            <person name="Glaeser S."/>
        </authorList>
    </citation>
    <scope>NUCLEOTIDE SEQUENCE [LARGE SCALE GENOMIC DNA]</scope>
    <source>
        <strain evidence="3 4">DSM 40017</strain>
    </source>
</reference>
<dbReference type="InterPro" id="IPR010982">
    <property type="entry name" value="Lambda_DNA-bd_dom_sf"/>
</dbReference>